<evidence type="ECO:0000313" key="2">
    <source>
        <dbReference type="EMBL" id="KAK3171499.1"/>
    </source>
</evidence>
<dbReference type="InterPro" id="IPR010730">
    <property type="entry name" value="HET"/>
</dbReference>
<reference evidence="2" key="1">
    <citation type="submission" date="2022-11" db="EMBL/GenBank/DDBJ databases">
        <title>Chromosomal genome sequence assembly and mating type (MAT) locus characterization of the leprose asexual lichenized fungus Lepraria neglecta (Nyl.) Erichsen.</title>
        <authorList>
            <person name="Allen J.L."/>
            <person name="Pfeffer B."/>
        </authorList>
    </citation>
    <scope>NUCLEOTIDE SEQUENCE</scope>
    <source>
        <strain evidence="2">Allen 5258</strain>
    </source>
</reference>
<dbReference type="PANTHER" id="PTHR33112">
    <property type="entry name" value="DOMAIN PROTEIN, PUTATIVE-RELATED"/>
    <property type="match status" value="1"/>
</dbReference>
<name>A0AAD9Z4S9_9LECA</name>
<dbReference type="PANTHER" id="PTHR33112:SF12">
    <property type="entry name" value="HETEROKARYON INCOMPATIBILITY DOMAIN-CONTAINING PROTEIN"/>
    <property type="match status" value="1"/>
</dbReference>
<proteinExistence type="predicted"/>
<accession>A0AAD9Z4S9</accession>
<organism evidence="2 3">
    <name type="scientific">Lepraria neglecta</name>
    <dbReference type="NCBI Taxonomy" id="209136"/>
    <lineage>
        <taxon>Eukaryota</taxon>
        <taxon>Fungi</taxon>
        <taxon>Dikarya</taxon>
        <taxon>Ascomycota</taxon>
        <taxon>Pezizomycotina</taxon>
        <taxon>Lecanoromycetes</taxon>
        <taxon>OSLEUM clade</taxon>
        <taxon>Lecanoromycetidae</taxon>
        <taxon>Lecanorales</taxon>
        <taxon>Lecanorineae</taxon>
        <taxon>Stereocaulaceae</taxon>
        <taxon>Lepraria</taxon>
    </lineage>
</organism>
<dbReference type="AlphaFoldDB" id="A0AAD9Z4S9"/>
<keyword evidence="3" id="KW-1185">Reference proteome</keyword>
<dbReference type="Proteomes" id="UP001276659">
    <property type="component" value="Unassembled WGS sequence"/>
</dbReference>
<feature type="domain" description="Heterokaryon incompatibility" evidence="1">
    <location>
        <begin position="71"/>
        <end position="187"/>
    </location>
</feature>
<evidence type="ECO:0000313" key="3">
    <source>
        <dbReference type="Proteomes" id="UP001276659"/>
    </source>
</evidence>
<dbReference type="EMBL" id="JASNWA010000008">
    <property type="protein sequence ID" value="KAK3171499.1"/>
    <property type="molecule type" value="Genomic_DNA"/>
</dbReference>
<sequence length="239" mass="26999">MDFKARRYDAMKFDTSLAKIWLHCCEEWYGVTCQFALMLREDPAPRIGKFRLIDVISQQLVLLDGLVESSYIALSYVWGRTNSFLTTRAKLATPSEPGGLNLVIEAIPKTIRDAITLTQELGICYLWVDSLCIVQDDKDDKASLIQEMHQVYHRSYLTIIASIGDHADFGLPGVRPRTRACQSVEEIETSFYLGVLLSYRELLTESVHSCKKHVSPVERYSSLGTKSSFSAAAQYGERT</sequence>
<dbReference type="Pfam" id="PF06985">
    <property type="entry name" value="HET"/>
    <property type="match status" value="1"/>
</dbReference>
<protein>
    <recommendedName>
        <fullName evidence="1">Heterokaryon incompatibility domain-containing protein</fullName>
    </recommendedName>
</protein>
<comment type="caution">
    <text evidence="2">The sequence shown here is derived from an EMBL/GenBank/DDBJ whole genome shotgun (WGS) entry which is preliminary data.</text>
</comment>
<evidence type="ECO:0000259" key="1">
    <source>
        <dbReference type="Pfam" id="PF06985"/>
    </source>
</evidence>
<gene>
    <name evidence="2" type="ORF">OEA41_003583</name>
</gene>